<dbReference type="Proteomes" id="UP000479710">
    <property type="component" value="Unassembled WGS sequence"/>
</dbReference>
<name>A0A6G1DS32_9ORYZ</name>
<organism evidence="1 2">
    <name type="scientific">Oryza meyeriana var. granulata</name>
    <dbReference type="NCBI Taxonomy" id="110450"/>
    <lineage>
        <taxon>Eukaryota</taxon>
        <taxon>Viridiplantae</taxon>
        <taxon>Streptophyta</taxon>
        <taxon>Embryophyta</taxon>
        <taxon>Tracheophyta</taxon>
        <taxon>Spermatophyta</taxon>
        <taxon>Magnoliopsida</taxon>
        <taxon>Liliopsida</taxon>
        <taxon>Poales</taxon>
        <taxon>Poaceae</taxon>
        <taxon>BOP clade</taxon>
        <taxon>Oryzoideae</taxon>
        <taxon>Oryzeae</taxon>
        <taxon>Oryzinae</taxon>
        <taxon>Oryza</taxon>
        <taxon>Oryza meyeriana</taxon>
    </lineage>
</organism>
<dbReference type="AlphaFoldDB" id="A0A6G1DS32"/>
<evidence type="ECO:0000313" key="1">
    <source>
        <dbReference type="EMBL" id="KAF0915279.1"/>
    </source>
</evidence>
<gene>
    <name evidence="1" type="ORF">E2562_035223</name>
</gene>
<evidence type="ECO:0000313" key="2">
    <source>
        <dbReference type="Proteomes" id="UP000479710"/>
    </source>
</evidence>
<reference evidence="1 2" key="1">
    <citation type="submission" date="2019-11" db="EMBL/GenBank/DDBJ databases">
        <title>Whole genome sequence of Oryza granulata.</title>
        <authorList>
            <person name="Li W."/>
        </authorList>
    </citation>
    <scope>NUCLEOTIDE SEQUENCE [LARGE SCALE GENOMIC DNA]</scope>
    <source>
        <strain evidence="2">cv. Menghai</strain>
        <tissue evidence="1">Leaf</tissue>
    </source>
</reference>
<comment type="caution">
    <text evidence="1">The sequence shown here is derived from an EMBL/GenBank/DDBJ whole genome shotgun (WGS) entry which is preliminary data.</text>
</comment>
<protein>
    <submittedName>
        <fullName evidence="1">Uncharacterized protein</fullName>
    </submittedName>
</protein>
<dbReference type="EMBL" id="SPHZ02000006">
    <property type="protein sequence ID" value="KAF0915279.1"/>
    <property type="molecule type" value="Genomic_DNA"/>
</dbReference>
<keyword evidence="2" id="KW-1185">Reference proteome</keyword>
<accession>A0A6G1DS32</accession>
<sequence>MQFVNNGDAWRTRRRVLGGGWMRLGSWGRWIQPWWHDHSIDKRGKHLFYISDPNLIPSSIGRGCRTASATTTIEHDR</sequence>
<proteinExistence type="predicted"/>